<dbReference type="PATRIC" id="fig|336566.3.peg.438"/>
<keyword evidence="4" id="KW-0067">ATP-binding</keyword>
<dbReference type="InterPro" id="IPR017871">
    <property type="entry name" value="ABC_transporter-like_CS"/>
</dbReference>
<dbReference type="PROSITE" id="PS50893">
    <property type="entry name" value="ABC_TRANSPORTER_2"/>
    <property type="match status" value="1"/>
</dbReference>
<dbReference type="PANTHER" id="PTHR43499">
    <property type="entry name" value="ABC TRANSPORTER I FAMILY MEMBER 1"/>
    <property type="match status" value="1"/>
</dbReference>
<dbReference type="RefSeq" id="WP_057637298.1">
    <property type="nucleotide sequence ID" value="NZ_LDJM01000012.1"/>
</dbReference>
<dbReference type="InterPro" id="IPR003593">
    <property type="entry name" value="AAA+_ATPase"/>
</dbReference>
<dbReference type="PANTHER" id="PTHR43499:SF1">
    <property type="entry name" value="ABC TRANSPORTER I FAMILY MEMBER 1"/>
    <property type="match status" value="1"/>
</dbReference>
<dbReference type="GO" id="GO:0022857">
    <property type="term" value="F:transmembrane transporter activity"/>
    <property type="evidence" value="ECO:0007669"/>
    <property type="project" value="InterPro"/>
</dbReference>
<reference evidence="8 9" key="1">
    <citation type="submission" date="2015-05" db="EMBL/GenBank/DDBJ databases">
        <title>Genome sequencing and analysis of members of genus Stenotrophomonas.</title>
        <authorList>
            <person name="Patil P.P."/>
            <person name="Midha S."/>
            <person name="Patil P.B."/>
        </authorList>
    </citation>
    <scope>NUCLEOTIDE SEQUENCE [LARGE SCALE GENOMIC DNA]</scope>
    <source>
        <strain evidence="8 9">DSM 24757</strain>
    </source>
</reference>
<keyword evidence="6" id="KW-0472">Membrane</keyword>
<evidence type="ECO:0000256" key="2">
    <source>
        <dbReference type="ARBA" id="ARBA00022741"/>
    </source>
</evidence>
<accession>A0A0R0DJN7</accession>
<dbReference type="Pfam" id="PF00005">
    <property type="entry name" value="ABC_tran"/>
    <property type="match status" value="1"/>
</dbReference>
<evidence type="ECO:0000256" key="3">
    <source>
        <dbReference type="ARBA" id="ARBA00022748"/>
    </source>
</evidence>
<dbReference type="NCBIfam" id="NF010061">
    <property type="entry name" value="PRK13538.1"/>
    <property type="match status" value="1"/>
</dbReference>
<dbReference type="AlphaFoldDB" id="A0A0R0DJN7"/>
<evidence type="ECO:0000313" key="8">
    <source>
        <dbReference type="EMBL" id="KRG78164.1"/>
    </source>
</evidence>
<dbReference type="NCBIfam" id="TIGR01189">
    <property type="entry name" value="ccmA"/>
    <property type="match status" value="1"/>
</dbReference>
<proteinExistence type="predicted"/>
<evidence type="ECO:0000256" key="5">
    <source>
        <dbReference type="ARBA" id="ARBA00022967"/>
    </source>
</evidence>
<dbReference type="GO" id="GO:0016887">
    <property type="term" value="F:ATP hydrolysis activity"/>
    <property type="evidence" value="ECO:0007669"/>
    <property type="project" value="InterPro"/>
</dbReference>
<dbReference type="InterPro" id="IPR027417">
    <property type="entry name" value="P-loop_NTPase"/>
</dbReference>
<evidence type="ECO:0000259" key="7">
    <source>
        <dbReference type="PROSITE" id="PS50893"/>
    </source>
</evidence>
<dbReference type="STRING" id="336566.ABB30_05490"/>
<dbReference type="Gene3D" id="3.40.50.300">
    <property type="entry name" value="P-loop containing nucleotide triphosphate hydrolases"/>
    <property type="match status" value="1"/>
</dbReference>
<feature type="domain" description="ABC transporter" evidence="7">
    <location>
        <begin position="7"/>
        <end position="217"/>
    </location>
</feature>
<dbReference type="PROSITE" id="PS00211">
    <property type="entry name" value="ABC_TRANSPORTER_1"/>
    <property type="match status" value="1"/>
</dbReference>
<keyword evidence="1" id="KW-0813">Transport</keyword>
<evidence type="ECO:0000256" key="6">
    <source>
        <dbReference type="ARBA" id="ARBA00023136"/>
    </source>
</evidence>
<evidence type="ECO:0000256" key="1">
    <source>
        <dbReference type="ARBA" id="ARBA00022448"/>
    </source>
</evidence>
<evidence type="ECO:0000313" key="9">
    <source>
        <dbReference type="Proteomes" id="UP000050956"/>
    </source>
</evidence>
<dbReference type="GO" id="GO:0005524">
    <property type="term" value="F:ATP binding"/>
    <property type="evidence" value="ECO:0007669"/>
    <property type="project" value="UniProtKB-KW"/>
</dbReference>
<name>A0A0R0DJN7_9GAMM</name>
<organism evidence="8 9">
    <name type="scientific">Stenotrophomonas ginsengisoli</name>
    <dbReference type="NCBI Taxonomy" id="336566"/>
    <lineage>
        <taxon>Bacteria</taxon>
        <taxon>Pseudomonadati</taxon>
        <taxon>Pseudomonadota</taxon>
        <taxon>Gammaproteobacteria</taxon>
        <taxon>Lysobacterales</taxon>
        <taxon>Lysobacteraceae</taxon>
        <taxon>Stenotrophomonas</taxon>
    </lineage>
</organism>
<dbReference type="SMART" id="SM00382">
    <property type="entry name" value="AAA"/>
    <property type="match status" value="1"/>
</dbReference>
<dbReference type="GO" id="GO:0017004">
    <property type="term" value="P:cytochrome complex assembly"/>
    <property type="evidence" value="ECO:0007669"/>
    <property type="project" value="UniProtKB-KW"/>
</dbReference>
<evidence type="ECO:0000256" key="4">
    <source>
        <dbReference type="ARBA" id="ARBA00022840"/>
    </source>
</evidence>
<dbReference type="OrthoDB" id="9800654at2"/>
<keyword evidence="3" id="KW-0201">Cytochrome c-type biogenesis</keyword>
<keyword evidence="5" id="KW-1278">Translocase</keyword>
<dbReference type="EMBL" id="LDJM01000012">
    <property type="protein sequence ID" value="KRG78164.1"/>
    <property type="molecule type" value="Genomic_DNA"/>
</dbReference>
<keyword evidence="9" id="KW-1185">Reference proteome</keyword>
<dbReference type="InterPro" id="IPR003439">
    <property type="entry name" value="ABC_transporter-like_ATP-bd"/>
</dbReference>
<comment type="caution">
    <text evidence="8">The sequence shown here is derived from an EMBL/GenBank/DDBJ whole genome shotgun (WGS) entry which is preliminary data.</text>
</comment>
<gene>
    <name evidence="8" type="ORF">ABB30_05490</name>
</gene>
<sequence length="217" mass="22763">MNLTPLLAADALCFQRQGQTVFGPLSFSLTAGGLIQASGSNGAGKTSLLRVLAGLARASSGQLQFDGQPASNDARSRYVAYLGHLGAIKAELGCLHNLQAACGLLGRRARQTPHGALGIVGLAGYEDVAAGRLSAGQRRRLALARLWLSPAPVWLLDEPYANLDGEGMDLVDRMLAAHLRSGGAAMLTCHGDFNRCRLPHQLLALDSDMAVVDGEHA</sequence>
<dbReference type="Proteomes" id="UP000050956">
    <property type="component" value="Unassembled WGS sequence"/>
</dbReference>
<dbReference type="SUPFAM" id="SSF52540">
    <property type="entry name" value="P-loop containing nucleoside triphosphate hydrolases"/>
    <property type="match status" value="1"/>
</dbReference>
<dbReference type="InterPro" id="IPR005895">
    <property type="entry name" value="ABC_transptr_haem_export_CcmA"/>
</dbReference>
<keyword evidence="2" id="KW-0547">Nucleotide-binding</keyword>
<protein>
    <submittedName>
        <fullName evidence="8">Cytochrome C biogenesis protein CcmA</fullName>
    </submittedName>
</protein>